<keyword evidence="6" id="KW-0479">Metal-binding</keyword>
<name>A0A427YNQ1_9TREE</name>
<comment type="caution">
    <text evidence="11">The sequence shown here is derived from an EMBL/GenBank/DDBJ whole genome shotgun (WGS) entry which is preliminary data.</text>
</comment>
<evidence type="ECO:0000256" key="2">
    <source>
        <dbReference type="ARBA" id="ARBA00001946"/>
    </source>
</evidence>
<keyword evidence="7" id="KW-0460">Magnesium</keyword>
<dbReference type="Pfam" id="PF02779">
    <property type="entry name" value="Transket_pyr"/>
    <property type="match status" value="1"/>
</dbReference>
<evidence type="ECO:0000256" key="3">
    <source>
        <dbReference type="ARBA" id="ARBA00001964"/>
    </source>
</evidence>
<organism evidence="11 12">
    <name type="scientific">Saitozyma podzolica</name>
    <dbReference type="NCBI Taxonomy" id="1890683"/>
    <lineage>
        <taxon>Eukaryota</taxon>
        <taxon>Fungi</taxon>
        <taxon>Dikarya</taxon>
        <taxon>Basidiomycota</taxon>
        <taxon>Agaricomycotina</taxon>
        <taxon>Tremellomycetes</taxon>
        <taxon>Tremellales</taxon>
        <taxon>Trimorphomycetaceae</taxon>
        <taxon>Saitozyma</taxon>
    </lineage>
</organism>
<evidence type="ECO:0000256" key="1">
    <source>
        <dbReference type="ARBA" id="ARBA00001941"/>
    </source>
</evidence>
<dbReference type="Proteomes" id="UP000279259">
    <property type="component" value="Unassembled WGS sequence"/>
</dbReference>
<dbReference type="GO" id="GO:0005634">
    <property type="term" value="C:nucleus"/>
    <property type="evidence" value="ECO:0007669"/>
    <property type="project" value="TreeGrafter"/>
</dbReference>
<dbReference type="InterPro" id="IPR029061">
    <property type="entry name" value="THDP-binding"/>
</dbReference>
<comment type="cofactor">
    <cofactor evidence="1">
        <name>Co(2+)</name>
        <dbReference type="ChEBI" id="CHEBI:48828"/>
    </cofactor>
</comment>
<reference evidence="11 12" key="1">
    <citation type="submission" date="2018-11" db="EMBL/GenBank/DDBJ databases">
        <title>Genome sequence of Saitozyma podzolica DSM 27192.</title>
        <authorList>
            <person name="Aliyu H."/>
            <person name="Gorte O."/>
            <person name="Ochsenreither K."/>
        </authorList>
    </citation>
    <scope>NUCLEOTIDE SEQUENCE [LARGE SCALE GENOMIC DNA]</scope>
    <source>
        <strain evidence="11 12">DSM 27192</strain>
    </source>
</reference>
<proteinExistence type="inferred from homology"/>
<keyword evidence="5" id="KW-0808">Transferase</keyword>
<dbReference type="GO" id="GO:0046872">
    <property type="term" value="F:metal ion binding"/>
    <property type="evidence" value="ECO:0007669"/>
    <property type="project" value="UniProtKB-KW"/>
</dbReference>
<dbReference type="EMBL" id="RSCD01000005">
    <property type="protein sequence ID" value="RSH92687.1"/>
    <property type="molecule type" value="Genomic_DNA"/>
</dbReference>
<dbReference type="CDD" id="cd02012">
    <property type="entry name" value="TPP_TK"/>
    <property type="match status" value="1"/>
</dbReference>
<dbReference type="Gene3D" id="3.40.50.970">
    <property type="match status" value="2"/>
</dbReference>
<dbReference type="AlphaFoldDB" id="A0A427YNQ1"/>
<evidence type="ECO:0000259" key="10">
    <source>
        <dbReference type="SMART" id="SM00861"/>
    </source>
</evidence>
<dbReference type="FunFam" id="3.40.50.970:FF:000004">
    <property type="entry name" value="Transketolase"/>
    <property type="match status" value="1"/>
</dbReference>
<keyword evidence="8" id="KW-0786">Thiamine pyrophosphate</keyword>
<evidence type="ECO:0000313" key="12">
    <source>
        <dbReference type="Proteomes" id="UP000279259"/>
    </source>
</evidence>
<evidence type="ECO:0000256" key="5">
    <source>
        <dbReference type="ARBA" id="ARBA00022679"/>
    </source>
</evidence>
<dbReference type="InterPro" id="IPR005474">
    <property type="entry name" value="Transketolase_N"/>
</dbReference>
<gene>
    <name evidence="11" type="primary">TKL1_2</name>
    <name evidence="11" type="ORF">EHS25_008132</name>
</gene>
<evidence type="ECO:0000256" key="6">
    <source>
        <dbReference type="ARBA" id="ARBA00022723"/>
    </source>
</evidence>
<dbReference type="GO" id="GO:0006098">
    <property type="term" value="P:pentose-phosphate shunt"/>
    <property type="evidence" value="ECO:0007669"/>
    <property type="project" value="TreeGrafter"/>
</dbReference>
<dbReference type="Pfam" id="PF00456">
    <property type="entry name" value="Transketolase_N"/>
    <property type="match status" value="1"/>
</dbReference>
<comment type="catalytic activity">
    <reaction evidence="9">
        <text>D-sedoheptulose 7-phosphate + D-glyceraldehyde 3-phosphate = aldehydo-D-ribose 5-phosphate + D-xylulose 5-phosphate</text>
        <dbReference type="Rhea" id="RHEA:10508"/>
        <dbReference type="ChEBI" id="CHEBI:57483"/>
        <dbReference type="ChEBI" id="CHEBI:57737"/>
        <dbReference type="ChEBI" id="CHEBI:58273"/>
        <dbReference type="ChEBI" id="CHEBI:59776"/>
        <dbReference type="EC" id="2.2.1.1"/>
    </reaction>
</comment>
<dbReference type="STRING" id="1890683.A0A427YNQ1"/>
<comment type="similarity">
    <text evidence="4">Belongs to the transketolase family.</text>
</comment>
<dbReference type="PANTHER" id="PTHR43522:SF2">
    <property type="entry name" value="TRANSKETOLASE 1-RELATED"/>
    <property type="match status" value="1"/>
</dbReference>
<dbReference type="InterPro" id="IPR033247">
    <property type="entry name" value="Transketolase_fam"/>
</dbReference>
<sequence>MGMAPTAHVLLSRHLVANPANDGWVNRDRLVLSNGHASALLYSLLHISGYNLSIDDLKGFRQLGSKTPGHPESFKTEGVEVTTGPLGQGIANGVGLAMAQANLAATYNKEGFPLFSNKTYVFCGDGCLQEGVAAEAASLAGHLQLGNLIVLYDDNQITIDGSIANSFTEDVGKRFEAYGWNVLSVGDADQDIQAIDAAITSAKASTKPTLIKLRTIIGYGSARQGTHGVHGSPLVADDIAQLKVSAGFNSKDSFAVPEAVYEQYKTAFRQRGEKANRSWDASFQEYAAKHKDEHQELTRRIAGQLPPNWEQLLPVYAAGDAAVGGRKYSEVILNALAPSLPELFGGSADLTSSNYTRVKNAEDFQAPSTGLGSYRGKYIRYGVREHAMGAIMNGISAYGLFIPFAGTFLNFVSYAAGAIRLSALSGHQVIWVATHEPWGRRSHSSTDRDRRLC</sequence>
<dbReference type="CDD" id="cd07033">
    <property type="entry name" value="TPP_PYR_DXS_TK_like"/>
    <property type="match status" value="1"/>
</dbReference>
<feature type="domain" description="Transketolase-like pyrimidine-binding" evidence="10">
    <location>
        <begin position="323"/>
        <end position="449"/>
    </location>
</feature>
<dbReference type="OrthoDB" id="10267175at2759"/>
<dbReference type="InterPro" id="IPR005475">
    <property type="entry name" value="Transketolase-like_Pyr-bd"/>
</dbReference>
<evidence type="ECO:0000256" key="9">
    <source>
        <dbReference type="ARBA" id="ARBA00049473"/>
    </source>
</evidence>
<accession>A0A427YNQ1</accession>
<evidence type="ECO:0000313" key="11">
    <source>
        <dbReference type="EMBL" id="RSH92687.1"/>
    </source>
</evidence>
<dbReference type="GO" id="GO:0005829">
    <property type="term" value="C:cytosol"/>
    <property type="evidence" value="ECO:0007669"/>
    <property type="project" value="TreeGrafter"/>
</dbReference>
<dbReference type="SMART" id="SM00861">
    <property type="entry name" value="Transket_pyr"/>
    <property type="match status" value="1"/>
</dbReference>
<dbReference type="PANTHER" id="PTHR43522">
    <property type="entry name" value="TRANSKETOLASE"/>
    <property type="match status" value="1"/>
</dbReference>
<evidence type="ECO:0000256" key="4">
    <source>
        <dbReference type="ARBA" id="ARBA00007131"/>
    </source>
</evidence>
<dbReference type="SUPFAM" id="SSF52518">
    <property type="entry name" value="Thiamin diphosphate-binding fold (THDP-binding)"/>
    <property type="match status" value="2"/>
</dbReference>
<protein>
    <submittedName>
        <fullName evidence="11">Transketolase</fullName>
    </submittedName>
</protein>
<keyword evidence="12" id="KW-1185">Reference proteome</keyword>
<comment type="cofactor">
    <cofactor evidence="2">
        <name>Mg(2+)</name>
        <dbReference type="ChEBI" id="CHEBI:18420"/>
    </cofactor>
</comment>
<evidence type="ECO:0000256" key="8">
    <source>
        <dbReference type="ARBA" id="ARBA00023052"/>
    </source>
</evidence>
<evidence type="ECO:0000256" key="7">
    <source>
        <dbReference type="ARBA" id="ARBA00022842"/>
    </source>
</evidence>
<dbReference type="GO" id="GO:0004802">
    <property type="term" value="F:transketolase activity"/>
    <property type="evidence" value="ECO:0007669"/>
    <property type="project" value="UniProtKB-EC"/>
</dbReference>
<comment type="cofactor">
    <cofactor evidence="3">
        <name>thiamine diphosphate</name>
        <dbReference type="ChEBI" id="CHEBI:58937"/>
    </cofactor>
</comment>